<dbReference type="Proteomes" id="UP000288789">
    <property type="component" value="Unassembled WGS sequence"/>
</dbReference>
<feature type="chain" id="PRO_5019574522" description="Serine/threonine protein phosphatase" evidence="1">
    <location>
        <begin position="20"/>
        <end position="175"/>
    </location>
</feature>
<dbReference type="RefSeq" id="WP_128352806.1">
    <property type="nucleotide sequence ID" value="NZ_RSFE01000007.1"/>
</dbReference>
<name>A0A443YYM3_9GAMM</name>
<organism evidence="2 3">
    <name type="scientific">Pseudidiomarina gelatinasegens</name>
    <dbReference type="NCBI Taxonomy" id="2487740"/>
    <lineage>
        <taxon>Bacteria</taxon>
        <taxon>Pseudomonadati</taxon>
        <taxon>Pseudomonadota</taxon>
        <taxon>Gammaproteobacteria</taxon>
        <taxon>Alteromonadales</taxon>
        <taxon>Idiomarinaceae</taxon>
        <taxon>Pseudidiomarina</taxon>
    </lineage>
</organism>
<protein>
    <recommendedName>
        <fullName evidence="4">Serine/threonine protein phosphatase</fullName>
    </recommendedName>
</protein>
<keyword evidence="3" id="KW-1185">Reference proteome</keyword>
<gene>
    <name evidence="2" type="ORF">EGC76_09730</name>
</gene>
<evidence type="ECO:0000256" key="1">
    <source>
        <dbReference type="SAM" id="SignalP"/>
    </source>
</evidence>
<evidence type="ECO:0000313" key="3">
    <source>
        <dbReference type="Proteomes" id="UP000288789"/>
    </source>
</evidence>
<proteinExistence type="predicted"/>
<dbReference type="InterPro" id="IPR029021">
    <property type="entry name" value="Prot-tyrosine_phosphatase-like"/>
</dbReference>
<feature type="signal peptide" evidence="1">
    <location>
        <begin position="1"/>
        <end position="19"/>
    </location>
</feature>
<dbReference type="EMBL" id="RSFE01000007">
    <property type="protein sequence ID" value="RWU09188.1"/>
    <property type="molecule type" value="Genomic_DNA"/>
</dbReference>
<dbReference type="Gene3D" id="3.90.190.10">
    <property type="entry name" value="Protein tyrosine phosphatase superfamily"/>
    <property type="match status" value="1"/>
</dbReference>
<accession>A0A443YYM3</accession>
<dbReference type="AlphaFoldDB" id="A0A443YYM3"/>
<dbReference type="PROSITE" id="PS51257">
    <property type="entry name" value="PROKAR_LIPOPROTEIN"/>
    <property type="match status" value="1"/>
</dbReference>
<sequence>MRALSHSFLIVFTALALTACDAEPTVNRIPMDVADVPNIHHPTAQHFTSGKPAKSDLVKLKEQGVTAVINLLTDADMGNDDEAIWAQELNLDYYRVPVAGGADLTRDNVAEFDRLLALTANETVLLHCSSSNRVGAMMALRAAWHHNANTEDALAIGREYGLKDLQTHVEKLLNE</sequence>
<keyword evidence="1" id="KW-0732">Signal</keyword>
<dbReference type="SUPFAM" id="SSF52799">
    <property type="entry name" value="(Phosphotyrosine protein) phosphatases II"/>
    <property type="match status" value="1"/>
</dbReference>
<evidence type="ECO:0008006" key="4">
    <source>
        <dbReference type="Google" id="ProtNLM"/>
    </source>
</evidence>
<reference evidence="2 3" key="1">
    <citation type="submission" date="2018-12" db="EMBL/GenBank/DDBJ databases">
        <authorList>
            <person name="Li A."/>
            <person name="Zhang M."/>
            <person name="Zhu H."/>
        </authorList>
    </citation>
    <scope>NUCLEOTIDE SEQUENCE [LARGE SCALE GENOMIC DNA]</scope>
    <source>
        <strain evidence="2 3">R04H25</strain>
    </source>
</reference>
<comment type="caution">
    <text evidence="2">The sequence shown here is derived from an EMBL/GenBank/DDBJ whole genome shotgun (WGS) entry which is preliminary data.</text>
</comment>
<evidence type="ECO:0000313" key="2">
    <source>
        <dbReference type="EMBL" id="RWU09188.1"/>
    </source>
</evidence>
<dbReference type="OrthoDB" id="270335at2"/>